<keyword evidence="4" id="KW-1185">Reference proteome</keyword>
<dbReference type="InterPro" id="IPR053174">
    <property type="entry name" value="LpxI"/>
</dbReference>
<dbReference type="InterPro" id="IPR041255">
    <property type="entry name" value="LpxI_N"/>
</dbReference>
<dbReference type="InterPro" id="IPR010415">
    <property type="entry name" value="LpxI_C"/>
</dbReference>
<name>A0ABU9T3Z4_9HYPH</name>
<proteinExistence type="predicted"/>
<dbReference type="RefSeq" id="WP_342847187.1">
    <property type="nucleotide sequence ID" value="NZ_JBBMQO010000002.1"/>
</dbReference>
<dbReference type="Pfam" id="PF06230">
    <property type="entry name" value="LpxI_C"/>
    <property type="match status" value="1"/>
</dbReference>
<dbReference type="Gene3D" id="3.40.50.20">
    <property type="match status" value="1"/>
</dbReference>
<evidence type="ECO:0000313" key="4">
    <source>
        <dbReference type="Proteomes" id="UP001477870"/>
    </source>
</evidence>
<reference evidence="3 4" key="1">
    <citation type="submission" date="2024-03" db="EMBL/GenBank/DDBJ databases">
        <title>Community enrichment and isolation of bacterial strains for fucoidan degradation.</title>
        <authorList>
            <person name="Sichert A."/>
        </authorList>
    </citation>
    <scope>NUCLEOTIDE SEQUENCE [LARGE SCALE GENOMIC DNA]</scope>
    <source>
        <strain evidence="3 4">AS62</strain>
    </source>
</reference>
<dbReference type="Proteomes" id="UP001477870">
    <property type="component" value="Unassembled WGS sequence"/>
</dbReference>
<evidence type="ECO:0000313" key="3">
    <source>
        <dbReference type="EMBL" id="MEM5500842.1"/>
    </source>
</evidence>
<comment type="caution">
    <text evidence="3">The sequence shown here is derived from an EMBL/GenBank/DDBJ whole genome shotgun (WGS) entry which is preliminary data.</text>
</comment>
<dbReference type="Pfam" id="PF17930">
    <property type="entry name" value="LpxI_N"/>
    <property type="match status" value="1"/>
</dbReference>
<gene>
    <name evidence="3" type="primary">lpxI</name>
    <name evidence="3" type="ORF">WNY59_04490</name>
</gene>
<dbReference type="EC" id="3.6.1.54" evidence="3"/>
<dbReference type="Gene3D" id="3.40.140.80">
    <property type="match status" value="1"/>
</dbReference>
<dbReference type="InterPro" id="IPR043167">
    <property type="entry name" value="LpxI_C_sf"/>
</dbReference>
<dbReference type="PANTHER" id="PTHR39962:SF1">
    <property type="entry name" value="LPXI FAMILY PROTEIN"/>
    <property type="match status" value="1"/>
</dbReference>
<evidence type="ECO:0000259" key="2">
    <source>
        <dbReference type="Pfam" id="PF17930"/>
    </source>
</evidence>
<evidence type="ECO:0000259" key="1">
    <source>
        <dbReference type="Pfam" id="PF06230"/>
    </source>
</evidence>
<dbReference type="GO" id="GO:0016787">
    <property type="term" value="F:hydrolase activity"/>
    <property type="evidence" value="ECO:0007669"/>
    <property type="project" value="UniProtKB-KW"/>
</dbReference>
<protein>
    <submittedName>
        <fullName evidence="3">UDP-2,3-diacylglucosamine diphosphatase LpxI</fullName>
        <ecNumber evidence="3">3.6.1.54</ecNumber>
    </submittedName>
</protein>
<dbReference type="EMBL" id="JBBMQO010000002">
    <property type="protein sequence ID" value="MEM5500842.1"/>
    <property type="molecule type" value="Genomic_DNA"/>
</dbReference>
<sequence>MTGRDTKISDLNGDANAGGRIAIIAGGGKVPVQIAHYLRQNQQEPFIITLAGEADPALNAFEHEEISVAAIGKLVSVLKQQQIKRVVIIGSVRRRPKITDLRPDLSTLKFLGRFVSGLVSGDNELLSKIVETIEEIGVKVVGAHEVMPQLLAPMGKIAGSSPSASQRASIARGIEAALALGAIDAGQCCVVIGRNIVALEGVEGTDAMLQRVADQKQHGRLTNTRGGVLVKMCKPQQDKRVDLPTIGQSTIENAALAMLDGIAVHGENAMIVDVEDVIKQADAADMFIIGIDGTYGSSQND</sequence>
<dbReference type="PANTHER" id="PTHR39962">
    <property type="entry name" value="BLL4848 PROTEIN"/>
    <property type="match status" value="1"/>
</dbReference>
<keyword evidence="3" id="KW-0378">Hydrolase</keyword>
<feature type="domain" description="LpxI C-terminal" evidence="1">
    <location>
        <begin position="154"/>
        <end position="289"/>
    </location>
</feature>
<organism evidence="3 4">
    <name type="scientific">Ahrensia kielensis</name>
    <dbReference type="NCBI Taxonomy" id="76980"/>
    <lineage>
        <taxon>Bacteria</taxon>
        <taxon>Pseudomonadati</taxon>
        <taxon>Pseudomonadota</taxon>
        <taxon>Alphaproteobacteria</taxon>
        <taxon>Hyphomicrobiales</taxon>
        <taxon>Ahrensiaceae</taxon>
        <taxon>Ahrensia</taxon>
    </lineage>
</organism>
<accession>A0ABU9T3Z4</accession>
<feature type="domain" description="LpxI N-terminal" evidence="2">
    <location>
        <begin position="20"/>
        <end position="150"/>
    </location>
</feature>